<evidence type="ECO:0000313" key="2">
    <source>
        <dbReference type="EMBL" id="KAK7359146.1"/>
    </source>
</evidence>
<keyword evidence="1" id="KW-1133">Transmembrane helix</keyword>
<comment type="caution">
    <text evidence="2">The sequence shown here is derived from an EMBL/GenBank/DDBJ whole genome shotgun (WGS) entry which is preliminary data.</text>
</comment>
<name>A0AAN9MRA6_CANGL</name>
<dbReference type="EMBL" id="JAYMYQ010000001">
    <property type="protein sequence ID" value="KAK7359146.1"/>
    <property type="molecule type" value="Genomic_DNA"/>
</dbReference>
<sequence length="102" mass="11790">MTAALYDEVVFYIIMLVMFNVGTKCANLVYYNTRFLQHSSHMVIVKSFLDAIFSELKLCSFYSCLFYANAFNRNYLSSEGVLICMAQLRLFMLQPRPLTTAL</sequence>
<protein>
    <submittedName>
        <fullName evidence="2">Uncharacterized protein</fullName>
    </submittedName>
</protein>
<gene>
    <name evidence="2" type="ORF">VNO77_01093</name>
</gene>
<evidence type="ECO:0000313" key="3">
    <source>
        <dbReference type="Proteomes" id="UP001367508"/>
    </source>
</evidence>
<accession>A0AAN9MRA6</accession>
<dbReference type="AlphaFoldDB" id="A0AAN9MRA6"/>
<organism evidence="2 3">
    <name type="scientific">Canavalia gladiata</name>
    <name type="common">Sword bean</name>
    <name type="synonym">Dolichos gladiatus</name>
    <dbReference type="NCBI Taxonomy" id="3824"/>
    <lineage>
        <taxon>Eukaryota</taxon>
        <taxon>Viridiplantae</taxon>
        <taxon>Streptophyta</taxon>
        <taxon>Embryophyta</taxon>
        <taxon>Tracheophyta</taxon>
        <taxon>Spermatophyta</taxon>
        <taxon>Magnoliopsida</taxon>
        <taxon>eudicotyledons</taxon>
        <taxon>Gunneridae</taxon>
        <taxon>Pentapetalae</taxon>
        <taxon>rosids</taxon>
        <taxon>fabids</taxon>
        <taxon>Fabales</taxon>
        <taxon>Fabaceae</taxon>
        <taxon>Papilionoideae</taxon>
        <taxon>50 kb inversion clade</taxon>
        <taxon>NPAAA clade</taxon>
        <taxon>indigoferoid/millettioid clade</taxon>
        <taxon>Phaseoleae</taxon>
        <taxon>Canavalia</taxon>
    </lineage>
</organism>
<reference evidence="2 3" key="1">
    <citation type="submission" date="2024-01" db="EMBL/GenBank/DDBJ databases">
        <title>The genomes of 5 underutilized Papilionoideae crops provide insights into root nodulation and disease resistanc.</title>
        <authorList>
            <person name="Jiang F."/>
        </authorList>
    </citation>
    <scope>NUCLEOTIDE SEQUENCE [LARGE SCALE GENOMIC DNA]</scope>
    <source>
        <strain evidence="2">LVBAO_FW01</strain>
        <tissue evidence="2">Leaves</tissue>
    </source>
</reference>
<keyword evidence="1" id="KW-0472">Membrane</keyword>
<feature type="transmembrane region" description="Helical" evidence="1">
    <location>
        <begin position="12"/>
        <end position="31"/>
    </location>
</feature>
<dbReference type="Proteomes" id="UP001367508">
    <property type="component" value="Unassembled WGS sequence"/>
</dbReference>
<keyword evidence="3" id="KW-1185">Reference proteome</keyword>
<evidence type="ECO:0000256" key="1">
    <source>
        <dbReference type="SAM" id="Phobius"/>
    </source>
</evidence>
<keyword evidence="1" id="KW-0812">Transmembrane</keyword>
<proteinExistence type="predicted"/>